<dbReference type="GO" id="GO:0008483">
    <property type="term" value="F:transaminase activity"/>
    <property type="evidence" value="ECO:0007669"/>
    <property type="project" value="UniProtKB-KW"/>
</dbReference>
<reference evidence="6" key="1">
    <citation type="submission" date="2024-07" db="EMBL/GenBank/DDBJ databases">
        <title>Two chromosome-level genome assemblies of Korean endemic species Abeliophyllum distichum and Forsythia ovata (Oleaceae).</title>
        <authorList>
            <person name="Jang H."/>
        </authorList>
    </citation>
    <scope>NUCLEOTIDE SEQUENCE [LARGE SCALE GENOMIC DNA]</scope>
</reference>
<evidence type="ECO:0000256" key="1">
    <source>
        <dbReference type="ARBA" id="ARBA00008954"/>
    </source>
</evidence>
<sequence length="214" mass="23923">MRTSNRRKGRGSTVGPNSKVLGGTSGQSALKFPYFPSLRAPKNTLAVDLEFLVFISRNRSISPQSFGPIYDRNPPNRTLHNLYLRHSSIDLLTGYASTVIQAAGGMQMVDPIFQRILVREYQSWKIPVIFYEVLTGFWRLGTEVILCRIAVLSARYFLFCQVDDWGHHIPLAATLASDAVFKAFVGDSKLWDSKLVCQISLHPAVHRVVALGTL</sequence>
<accession>A0ABD1VLL2</accession>
<evidence type="ECO:0000256" key="3">
    <source>
        <dbReference type="ARBA" id="ARBA00022679"/>
    </source>
</evidence>
<name>A0ABD1VLL2_9LAMI</name>
<dbReference type="PANTHER" id="PTHR42684:SF3">
    <property type="entry name" value="ADENOSYLMETHIONINE-8-AMINO-7-OXONONANOATE AMINOTRANSFERASE"/>
    <property type="match status" value="1"/>
</dbReference>
<gene>
    <name evidence="5" type="ORF">Fot_19604</name>
</gene>
<feature type="compositionally biased region" description="Basic residues" evidence="4">
    <location>
        <begin position="1"/>
        <end position="10"/>
    </location>
</feature>
<dbReference type="SUPFAM" id="SSF53383">
    <property type="entry name" value="PLP-dependent transferases"/>
    <property type="match status" value="1"/>
</dbReference>
<dbReference type="PANTHER" id="PTHR42684">
    <property type="entry name" value="ADENOSYLMETHIONINE-8-AMINO-7-OXONONANOATE AMINOTRANSFERASE"/>
    <property type="match status" value="1"/>
</dbReference>
<dbReference type="InterPro" id="IPR015424">
    <property type="entry name" value="PyrdxlP-dep_Trfase"/>
</dbReference>
<evidence type="ECO:0000256" key="2">
    <source>
        <dbReference type="ARBA" id="ARBA00022576"/>
    </source>
</evidence>
<proteinExistence type="inferred from homology"/>
<evidence type="ECO:0000313" key="5">
    <source>
        <dbReference type="EMBL" id="KAL2538213.1"/>
    </source>
</evidence>
<feature type="region of interest" description="Disordered" evidence="4">
    <location>
        <begin position="1"/>
        <end position="22"/>
    </location>
</feature>
<keyword evidence="3" id="KW-0808">Transferase</keyword>
<comment type="similarity">
    <text evidence="1">Belongs to the class-III pyridoxal-phosphate-dependent aminotransferase family.</text>
</comment>
<protein>
    <submittedName>
        <fullName evidence="5">Bifunctional dethiobiotin synthetase/7</fullName>
    </submittedName>
</protein>
<dbReference type="InterPro" id="IPR015421">
    <property type="entry name" value="PyrdxlP-dep_Trfase_major"/>
</dbReference>
<evidence type="ECO:0000256" key="4">
    <source>
        <dbReference type="SAM" id="MobiDB-lite"/>
    </source>
</evidence>
<keyword evidence="2" id="KW-0032">Aminotransferase</keyword>
<comment type="caution">
    <text evidence="5">The sequence shown here is derived from an EMBL/GenBank/DDBJ whole genome shotgun (WGS) entry which is preliminary data.</text>
</comment>
<dbReference type="EMBL" id="JBFOLJ010000005">
    <property type="protein sequence ID" value="KAL2538213.1"/>
    <property type="molecule type" value="Genomic_DNA"/>
</dbReference>
<dbReference type="AlphaFoldDB" id="A0ABD1VLL2"/>
<organism evidence="5 6">
    <name type="scientific">Forsythia ovata</name>
    <dbReference type="NCBI Taxonomy" id="205694"/>
    <lineage>
        <taxon>Eukaryota</taxon>
        <taxon>Viridiplantae</taxon>
        <taxon>Streptophyta</taxon>
        <taxon>Embryophyta</taxon>
        <taxon>Tracheophyta</taxon>
        <taxon>Spermatophyta</taxon>
        <taxon>Magnoliopsida</taxon>
        <taxon>eudicotyledons</taxon>
        <taxon>Gunneridae</taxon>
        <taxon>Pentapetalae</taxon>
        <taxon>asterids</taxon>
        <taxon>lamiids</taxon>
        <taxon>Lamiales</taxon>
        <taxon>Oleaceae</taxon>
        <taxon>Forsythieae</taxon>
        <taxon>Forsythia</taxon>
    </lineage>
</organism>
<dbReference type="Proteomes" id="UP001604277">
    <property type="component" value="Unassembled WGS sequence"/>
</dbReference>
<keyword evidence="6" id="KW-1185">Reference proteome</keyword>
<dbReference type="Gene3D" id="3.40.640.10">
    <property type="entry name" value="Type I PLP-dependent aspartate aminotransferase-like (Major domain)"/>
    <property type="match status" value="1"/>
</dbReference>
<evidence type="ECO:0000313" key="6">
    <source>
        <dbReference type="Proteomes" id="UP001604277"/>
    </source>
</evidence>